<dbReference type="InterPro" id="IPR050638">
    <property type="entry name" value="AA-Vitamin_Transporters"/>
</dbReference>
<reference evidence="8 9" key="1">
    <citation type="journal article" date="2009" name="Stand. Genomic Sci.">
        <title>Complete genome sequence of Methanocorpusculum labreanum type strain Z.</title>
        <authorList>
            <person name="Anderson I.J."/>
            <person name="Sieprawska-Lupa M."/>
            <person name="Goltsman E."/>
            <person name="Lapidus A."/>
            <person name="Copeland A."/>
            <person name="Glavina Del Rio T."/>
            <person name="Tice H."/>
            <person name="Dalin E."/>
            <person name="Barry K."/>
            <person name="Pitluck S."/>
            <person name="Hauser L."/>
            <person name="Land M."/>
            <person name="Lucas S."/>
            <person name="Richardson P."/>
            <person name="Whitman W.B."/>
            <person name="Kyrpides N.C."/>
        </authorList>
    </citation>
    <scope>NUCLEOTIDE SEQUENCE [LARGE SCALE GENOMIC DNA]</scope>
    <source>
        <strain evidence="9">ATCC 43576 / DSM 4855 / Z</strain>
    </source>
</reference>
<dbReference type="Proteomes" id="UP000000365">
    <property type="component" value="Chromosome"/>
</dbReference>
<evidence type="ECO:0000256" key="3">
    <source>
        <dbReference type="ARBA" id="ARBA00022692"/>
    </source>
</evidence>
<dbReference type="EMBL" id="CP000559">
    <property type="protein sequence ID" value="ABN07228.1"/>
    <property type="molecule type" value="Genomic_DNA"/>
</dbReference>
<feature type="transmembrane region" description="Helical" evidence="6">
    <location>
        <begin position="52"/>
        <end position="73"/>
    </location>
</feature>
<evidence type="ECO:0000256" key="2">
    <source>
        <dbReference type="ARBA" id="ARBA00022475"/>
    </source>
</evidence>
<feature type="transmembrane region" description="Helical" evidence="6">
    <location>
        <begin position="232"/>
        <end position="251"/>
    </location>
</feature>
<feature type="transmembrane region" description="Helical" evidence="6">
    <location>
        <begin position="170"/>
        <end position="193"/>
    </location>
</feature>
<feature type="transmembrane region" description="Helical" evidence="6">
    <location>
        <begin position="20"/>
        <end position="40"/>
    </location>
</feature>
<dbReference type="PANTHER" id="PTHR32322:SF18">
    <property type="entry name" value="S-ADENOSYLMETHIONINE_S-ADENOSYLHOMOCYSTEINE TRANSPORTER"/>
    <property type="match status" value="1"/>
</dbReference>
<keyword evidence="9" id="KW-1185">Reference proteome</keyword>
<keyword evidence="2" id="KW-1003">Cell membrane</keyword>
<feature type="transmembrane region" description="Helical" evidence="6">
    <location>
        <begin position="85"/>
        <end position="106"/>
    </location>
</feature>
<dbReference type="InterPro" id="IPR000620">
    <property type="entry name" value="EamA_dom"/>
</dbReference>
<evidence type="ECO:0000256" key="5">
    <source>
        <dbReference type="ARBA" id="ARBA00023136"/>
    </source>
</evidence>
<feature type="transmembrane region" description="Helical" evidence="6">
    <location>
        <begin position="263"/>
        <end position="282"/>
    </location>
</feature>
<feature type="transmembrane region" description="Helical" evidence="6">
    <location>
        <begin position="112"/>
        <end position="134"/>
    </location>
</feature>
<comment type="subcellular location">
    <subcellularLocation>
        <location evidence="1">Cell membrane</location>
        <topology evidence="1">Multi-pass membrane protein</topology>
    </subcellularLocation>
</comment>
<feature type="domain" description="EamA" evidence="7">
    <location>
        <begin position="170"/>
        <end position="305"/>
    </location>
</feature>
<dbReference type="InterPro" id="IPR037185">
    <property type="entry name" value="EmrE-like"/>
</dbReference>
<evidence type="ECO:0000256" key="6">
    <source>
        <dbReference type="SAM" id="Phobius"/>
    </source>
</evidence>
<evidence type="ECO:0000256" key="1">
    <source>
        <dbReference type="ARBA" id="ARBA00004651"/>
    </source>
</evidence>
<protein>
    <recommendedName>
        <fullName evidence="7">EamA domain-containing protein</fullName>
    </recommendedName>
</protein>
<keyword evidence="5 6" id="KW-0472">Membrane</keyword>
<dbReference type="Gene3D" id="1.10.3730.20">
    <property type="match status" value="1"/>
</dbReference>
<evidence type="ECO:0000313" key="9">
    <source>
        <dbReference type="Proteomes" id="UP000000365"/>
    </source>
</evidence>
<dbReference type="GO" id="GO:0005886">
    <property type="term" value="C:plasma membrane"/>
    <property type="evidence" value="ECO:0007669"/>
    <property type="project" value="UniProtKB-SubCell"/>
</dbReference>
<dbReference type="SUPFAM" id="SSF103481">
    <property type="entry name" value="Multidrug resistance efflux transporter EmrE"/>
    <property type="match status" value="2"/>
</dbReference>
<name>A2SSC2_METLZ</name>
<keyword evidence="3 6" id="KW-0812">Transmembrane</keyword>
<evidence type="ECO:0000256" key="4">
    <source>
        <dbReference type="ARBA" id="ARBA00022989"/>
    </source>
</evidence>
<dbReference type="AlphaFoldDB" id="A2SSC2"/>
<keyword evidence="4 6" id="KW-1133">Transmembrane helix</keyword>
<dbReference type="STRING" id="410358.Mlab_1059"/>
<accession>A2SSC2</accession>
<feature type="transmembrane region" description="Helical" evidence="6">
    <location>
        <begin position="146"/>
        <end position="164"/>
    </location>
</feature>
<feature type="transmembrane region" description="Helical" evidence="6">
    <location>
        <begin position="288"/>
        <end position="304"/>
    </location>
</feature>
<dbReference type="Pfam" id="PF00892">
    <property type="entry name" value="EamA"/>
    <property type="match status" value="2"/>
</dbReference>
<proteinExistence type="predicted"/>
<evidence type="ECO:0000313" key="8">
    <source>
        <dbReference type="EMBL" id="ABN07228.1"/>
    </source>
</evidence>
<dbReference type="eggNOG" id="arCOG00271">
    <property type="taxonomic scope" value="Archaea"/>
</dbReference>
<gene>
    <name evidence="8" type="ordered locus">Mlab_1059</name>
</gene>
<sequence>MIRQPMGSTSIFKRRTVSEIRLAPFLIILAAVCWGTIGIFTRELQAAGFTSVQITAARCAVTALCLVMGLLFTDRDKLKIVPKDIWMFIGTGLLSIVFFNICYFTSIQYLTLSMASVLLYTAPFFVMLMSLFLFHEKMTIQKGIALILAFSGCVLTAGIVGDQINSITEIGILIGLGSGFGYALYTIFGRVALKKYHPITITTYTFLIAAIGILPFCDVGNMVQLSLGNTGILPYILILSIVCTVLPYFLYTKGLKHVEGGKASVMAFVEPMVATLIGIFLFHEQMTLLNMTGVVLIFAAIVLLNSRTRSSAPPDTS</sequence>
<dbReference type="KEGG" id="mla:Mlab_1059"/>
<evidence type="ECO:0000259" key="7">
    <source>
        <dbReference type="Pfam" id="PF00892"/>
    </source>
</evidence>
<dbReference type="PANTHER" id="PTHR32322">
    <property type="entry name" value="INNER MEMBRANE TRANSPORTER"/>
    <property type="match status" value="1"/>
</dbReference>
<dbReference type="HOGENOM" id="CLU_033863_9_1_2"/>
<feature type="transmembrane region" description="Helical" evidence="6">
    <location>
        <begin position="205"/>
        <end position="226"/>
    </location>
</feature>
<organism evidence="8 9">
    <name type="scientific">Methanocorpusculum labreanum (strain ATCC 43576 / DSM 4855 / Z)</name>
    <dbReference type="NCBI Taxonomy" id="410358"/>
    <lineage>
        <taxon>Archaea</taxon>
        <taxon>Methanobacteriati</taxon>
        <taxon>Methanobacteriota</taxon>
        <taxon>Stenosarchaea group</taxon>
        <taxon>Methanomicrobia</taxon>
        <taxon>Methanomicrobiales</taxon>
        <taxon>Methanocorpusculaceae</taxon>
        <taxon>Methanocorpusculum</taxon>
    </lineage>
</organism>
<feature type="domain" description="EamA" evidence="7">
    <location>
        <begin position="24"/>
        <end position="156"/>
    </location>
</feature>